<evidence type="ECO:0000313" key="4">
    <source>
        <dbReference type="Proteomes" id="UP001515480"/>
    </source>
</evidence>
<evidence type="ECO:0000256" key="1">
    <source>
        <dbReference type="RuleBase" id="RU000487"/>
    </source>
</evidence>
<dbReference type="Gene3D" id="3.30.420.40">
    <property type="match status" value="3"/>
</dbReference>
<dbReference type="PRINTS" id="PR00190">
    <property type="entry name" value="ACTIN"/>
</dbReference>
<dbReference type="FunFam" id="3.30.420.40:FF:000058">
    <property type="entry name" value="Putative actin-related protein 5"/>
    <property type="match status" value="1"/>
</dbReference>
<dbReference type="EMBL" id="JBGBPQ010000004">
    <property type="protein sequence ID" value="KAL1525738.1"/>
    <property type="molecule type" value="Genomic_DNA"/>
</dbReference>
<sequence length="452" mass="49044">MYGGDEVSAIVMDIGTTSTKCGFAGEDCPKFVLPSSVGILGGEESEVVGQTAKRDFFVGTNAIGVRRDHMRVDGVMRDGIISDWDAVEALMGHSLKTCMSVDPAEHPLLMAEPSFNPLPVREKLAELAFEKFGMPAFFLSKNAVLTAFASGRSTALVLDIGGGVTSATAVHDGYVLGRPLKRHTLGGDLLNEIALKAISLRKPPPPLHPLYTLKRTQLGPGEYSFAPQAFPNTHPSFHKYMQLQLMRETKECVCRCALTPPTESAPLESSAWEYELPDKSVLDVGWERFHVPEILFNPSLIRQSPPPWLRTDPSTAPGADGATSDASAPSPGAAELAAMIPDGVMSLPELVSECIRACDTDMRRELWGGIVVSGGTSLLPGLTERLHSRLNELVPQMSMKVKLISPPTPQERRFSVWIGGSILASLGSFQQLWISKQEFEEHGASIIQRRCP</sequence>
<accession>A0AB34JTV5</accession>
<feature type="region of interest" description="Disordered" evidence="2">
    <location>
        <begin position="305"/>
        <end position="331"/>
    </location>
</feature>
<dbReference type="Gene3D" id="3.90.640.10">
    <property type="entry name" value="Actin, Chain A, domain 4"/>
    <property type="match status" value="1"/>
</dbReference>
<proteinExistence type="inferred from homology"/>
<dbReference type="InterPro" id="IPR004000">
    <property type="entry name" value="Actin"/>
</dbReference>
<reference evidence="3 4" key="1">
    <citation type="journal article" date="2024" name="Science">
        <title>Giant polyketide synthase enzymes in the biosynthesis of giant marine polyether toxins.</title>
        <authorList>
            <person name="Fallon T.R."/>
            <person name="Shende V.V."/>
            <person name="Wierzbicki I.H."/>
            <person name="Pendleton A.L."/>
            <person name="Watervoot N.F."/>
            <person name="Auber R.P."/>
            <person name="Gonzalez D.J."/>
            <person name="Wisecaver J.H."/>
            <person name="Moore B.S."/>
        </authorList>
    </citation>
    <scope>NUCLEOTIDE SEQUENCE [LARGE SCALE GENOMIC DNA]</scope>
    <source>
        <strain evidence="3 4">12B1</strain>
    </source>
</reference>
<dbReference type="SUPFAM" id="SSF53067">
    <property type="entry name" value="Actin-like ATPase domain"/>
    <property type="match status" value="2"/>
</dbReference>
<keyword evidence="4" id="KW-1185">Reference proteome</keyword>
<dbReference type="AlphaFoldDB" id="A0AB34JTV5"/>
<comment type="caution">
    <text evidence="3">The sequence shown here is derived from an EMBL/GenBank/DDBJ whole genome shotgun (WGS) entry which is preliminary data.</text>
</comment>
<dbReference type="Pfam" id="PF00022">
    <property type="entry name" value="Actin"/>
    <property type="match status" value="1"/>
</dbReference>
<dbReference type="SMART" id="SM00268">
    <property type="entry name" value="ACTIN"/>
    <property type="match status" value="1"/>
</dbReference>
<evidence type="ECO:0000313" key="3">
    <source>
        <dbReference type="EMBL" id="KAL1525738.1"/>
    </source>
</evidence>
<dbReference type="PANTHER" id="PTHR11937">
    <property type="entry name" value="ACTIN"/>
    <property type="match status" value="1"/>
</dbReference>
<gene>
    <name evidence="3" type="ORF">AB1Y20_020582</name>
</gene>
<dbReference type="FunFam" id="3.30.420.40:FF:000050">
    <property type="entry name" value="Actin, alpha skeletal muscle"/>
    <property type="match status" value="1"/>
</dbReference>
<dbReference type="InterPro" id="IPR043129">
    <property type="entry name" value="ATPase_NBD"/>
</dbReference>
<evidence type="ECO:0000256" key="2">
    <source>
        <dbReference type="SAM" id="MobiDB-lite"/>
    </source>
</evidence>
<comment type="similarity">
    <text evidence="1">Belongs to the actin family.</text>
</comment>
<name>A0AB34JTV5_PRYPA</name>
<dbReference type="CDD" id="cd13395">
    <property type="entry name" value="ASKHA_NBD_Arp4_ACTL6-like"/>
    <property type="match status" value="1"/>
</dbReference>
<protein>
    <recommendedName>
        <fullName evidence="5">Actin-related protein 4</fullName>
    </recommendedName>
</protein>
<dbReference type="Proteomes" id="UP001515480">
    <property type="component" value="Unassembled WGS sequence"/>
</dbReference>
<evidence type="ECO:0008006" key="5">
    <source>
        <dbReference type="Google" id="ProtNLM"/>
    </source>
</evidence>
<organism evidence="3 4">
    <name type="scientific">Prymnesium parvum</name>
    <name type="common">Toxic golden alga</name>
    <dbReference type="NCBI Taxonomy" id="97485"/>
    <lineage>
        <taxon>Eukaryota</taxon>
        <taxon>Haptista</taxon>
        <taxon>Haptophyta</taxon>
        <taxon>Prymnesiophyceae</taxon>
        <taxon>Prymnesiales</taxon>
        <taxon>Prymnesiaceae</taxon>
        <taxon>Prymnesium</taxon>
    </lineage>
</organism>